<feature type="domain" description="FAD-binding PCMH-type" evidence="6">
    <location>
        <begin position="1"/>
        <end position="123"/>
    </location>
</feature>
<dbReference type="Pfam" id="PF08031">
    <property type="entry name" value="BBE"/>
    <property type="match status" value="1"/>
</dbReference>
<dbReference type="EMBL" id="JBBNAG010000013">
    <property type="protein sequence ID" value="KAK9083523.1"/>
    <property type="molecule type" value="Genomic_DNA"/>
</dbReference>
<dbReference type="InterPro" id="IPR036318">
    <property type="entry name" value="FAD-bd_PCMH-like_sf"/>
</dbReference>
<keyword evidence="8" id="KW-1185">Reference proteome</keyword>
<gene>
    <name evidence="7" type="ORF">Scep_029994</name>
</gene>
<evidence type="ECO:0000259" key="6">
    <source>
        <dbReference type="PROSITE" id="PS51387"/>
    </source>
</evidence>
<keyword evidence="2" id="KW-0285">Flavoprotein</keyword>
<dbReference type="SUPFAM" id="SSF56176">
    <property type="entry name" value="FAD-binding/transporter-associated domain-like"/>
    <property type="match status" value="1"/>
</dbReference>
<dbReference type="PROSITE" id="PS51387">
    <property type="entry name" value="FAD_PCMH"/>
    <property type="match status" value="1"/>
</dbReference>
<accession>A0AAP0E218</accession>
<name>A0AAP0E218_9MAGN</name>
<proteinExistence type="inferred from homology"/>
<keyword evidence="4" id="KW-0274">FAD</keyword>
<organism evidence="7 8">
    <name type="scientific">Stephania cephalantha</name>
    <dbReference type="NCBI Taxonomy" id="152367"/>
    <lineage>
        <taxon>Eukaryota</taxon>
        <taxon>Viridiplantae</taxon>
        <taxon>Streptophyta</taxon>
        <taxon>Embryophyta</taxon>
        <taxon>Tracheophyta</taxon>
        <taxon>Spermatophyta</taxon>
        <taxon>Magnoliopsida</taxon>
        <taxon>Ranunculales</taxon>
        <taxon>Menispermaceae</taxon>
        <taxon>Menispermoideae</taxon>
        <taxon>Cissampelideae</taxon>
        <taxon>Stephania</taxon>
    </lineage>
</organism>
<dbReference type="GO" id="GO:0016491">
    <property type="term" value="F:oxidoreductase activity"/>
    <property type="evidence" value="ECO:0007669"/>
    <property type="project" value="InterPro"/>
</dbReference>
<dbReference type="GO" id="GO:0071949">
    <property type="term" value="F:FAD binding"/>
    <property type="evidence" value="ECO:0007669"/>
    <property type="project" value="InterPro"/>
</dbReference>
<keyword evidence="3" id="KW-0732">Signal</keyword>
<evidence type="ECO:0000256" key="1">
    <source>
        <dbReference type="ARBA" id="ARBA00005466"/>
    </source>
</evidence>
<dbReference type="Gene3D" id="3.30.465.10">
    <property type="match status" value="1"/>
</dbReference>
<evidence type="ECO:0000313" key="7">
    <source>
        <dbReference type="EMBL" id="KAK9083523.1"/>
    </source>
</evidence>
<evidence type="ECO:0000313" key="8">
    <source>
        <dbReference type="Proteomes" id="UP001419268"/>
    </source>
</evidence>
<evidence type="ECO:0000256" key="3">
    <source>
        <dbReference type="ARBA" id="ARBA00022729"/>
    </source>
</evidence>
<evidence type="ECO:0000256" key="4">
    <source>
        <dbReference type="ARBA" id="ARBA00022827"/>
    </source>
</evidence>
<evidence type="ECO:0000256" key="5">
    <source>
        <dbReference type="ARBA" id="ARBA00023180"/>
    </source>
</evidence>
<comment type="caution">
    <text evidence="7">The sequence shown here is derived from an EMBL/GenBank/DDBJ whole genome shotgun (WGS) entry which is preliminary data.</text>
</comment>
<dbReference type="PANTHER" id="PTHR32448">
    <property type="entry name" value="OS08G0158400 PROTEIN"/>
    <property type="match status" value="1"/>
</dbReference>
<dbReference type="InterPro" id="IPR016169">
    <property type="entry name" value="FAD-bd_PCMH_sub2"/>
</dbReference>
<protein>
    <recommendedName>
        <fullName evidence="6">FAD-binding PCMH-type domain-containing protein</fullName>
    </recommendedName>
</protein>
<sequence length="426" mass="47902">MIDLVNLRAINVDIKDNSAWVQAGATIGELYYRIAEKSPVHGFPAGFVSTVGVGGHFSGGGYGAMVREYGLAADHIVDARLVNANAEILDRDTMGEDLFWAIRGGGAASFGVILAFKIKLVQVPPIVTVSEVTLRQVDAVEIIQKWQHIAVHDVPKELSIQVLISPMDNNNSLQVKLQTMFLGSSNELVYLMQDKFPELGMKQKDCKEMSWVESVVSLGEFPKPVPLEVLLDRTTREKSASKVKSDFVTAPMSKVEVQRIFDKFSEGKNLTVAISPFGGRMDEILEDEIPFPHRAGSLYLIAYESYWDEEDGEEEGEKTSQQHMNWMRELYDYMRPYVSKSPRTAYLGVRDLDLGHKKINTTSTYSESRIWDYNSNKKYFKGNFDKLVKVSKVDPDNFFRDEQSIPPVKDEASIEQASYISDIVSN</sequence>
<keyword evidence="5" id="KW-0325">Glycoprotein</keyword>
<reference evidence="7 8" key="1">
    <citation type="submission" date="2024-01" db="EMBL/GenBank/DDBJ databases">
        <title>Genome assemblies of Stephania.</title>
        <authorList>
            <person name="Yang L."/>
        </authorList>
    </citation>
    <scope>NUCLEOTIDE SEQUENCE [LARGE SCALE GENOMIC DNA]</scope>
    <source>
        <strain evidence="7">JXDWG</strain>
        <tissue evidence="7">Leaf</tissue>
    </source>
</reference>
<dbReference type="Gene3D" id="3.40.462.20">
    <property type="match status" value="1"/>
</dbReference>
<comment type="similarity">
    <text evidence="1">Belongs to the oxygen-dependent FAD-linked oxidoreductase family.</text>
</comment>
<evidence type="ECO:0000256" key="2">
    <source>
        <dbReference type="ARBA" id="ARBA00022630"/>
    </source>
</evidence>
<dbReference type="InterPro" id="IPR012951">
    <property type="entry name" value="BBE"/>
</dbReference>
<dbReference type="Proteomes" id="UP001419268">
    <property type="component" value="Unassembled WGS sequence"/>
</dbReference>
<dbReference type="InterPro" id="IPR016166">
    <property type="entry name" value="FAD-bd_PCMH"/>
</dbReference>
<dbReference type="Pfam" id="PF01565">
    <property type="entry name" value="FAD_binding_4"/>
    <property type="match status" value="1"/>
</dbReference>
<dbReference type="AlphaFoldDB" id="A0AAP0E218"/>
<dbReference type="InterPro" id="IPR006094">
    <property type="entry name" value="Oxid_FAD_bind_N"/>
</dbReference>